<sequence length="261" mass="29160">MYSQTMLTEKVPIRSIAKALMVIEYLASCQTEVPLSNISSKLKMSKSTVHGILSTLKQYGYIEQSSFTGNYKLGIRFFELGRIVASTWDVRAVSGPYIQKLLERTGETVHLVVLDKGEVLYIDKRESNQSLRIVSEIGSRLPAHCTGVGKVLLAYLPKLEMQRIITTKGLPQYTKNTITDPLKLEEELKAIRERGYAYDIEEIMENLSCIAAPIFDYSGKAIAAISISGPSTRFTAVRLEEIKPILIETAAEISTSLGYRR</sequence>
<feature type="domain" description="HTH iclR-type" evidence="6">
    <location>
        <begin position="13"/>
        <end position="75"/>
    </location>
</feature>
<name>A0A1M5CJU0_9FIRM</name>
<dbReference type="GO" id="GO:0003700">
    <property type="term" value="F:DNA-binding transcription factor activity"/>
    <property type="evidence" value="ECO:0007669"/>
    <property type="project" value="TreeGrafter"/>
</dbReference>
<gene>
    <name evidence="8" type="ORF">SAMN02745133_02947</name>
</gene>
<dbReference type="Proteomes" id="UP000184148">
    <property type="component" value="Unassembled WGS sequence"/>
</dbReference>
<dbReference type="InterPro" id="IPR029016">
    <property type="entry name" value="GAF-like_dom_sf"/>
</dbReference>
<dbReference type="Gene3D" id="3.30.450.40">
    <property type="match status" value="1"/>
</dbReference>
<dbReference type="PANTHER" id="PTHR30136:SF7">
    <property type="entry name" value="HTH-TYPE TRANSCRIPTIONAL REGULATOR KDGR-RELATED"/>
    <property type="match status" value="1"/>
</dbReference>
<dbReference type="EMBL" id="FQUY01000033">
    <property type="protein sequence ID" value="SHF54867.1"/>
    <property type="molecule type" value="Genomic_DNA"/>
</dbReference>
<dbReference type="PROSITE" id="PS51077">
    <property type="entry name" value="HTH_ICLR"/>
    <property type="match status" value="1"/>
</dbReference>
<dbReference type="Pfam" id="PF01614">
    <property type="entry name" value="IclR_C"/>
    <property type="match status" value="1"/>
</dbReference>
<dbReference type="SMART" id="SM00346">
    <property type="entry name" value="HTH_ICLR"/>
    <property type="match status" value="1"/>
</dbReference>
<evidence type="ECO:0000256" key="1">
    <source>
        <dbReference type="ARBA" id="ARBA00023015"/>
    </source>
</evidence>
<dbReference type="SUPFAM" id="SSF46785">
    <property type="entry name" value="Winged helix' DNA-binding domain"/>
    <property type="match status" value="1"/>
</dbReference>
<dbReference type="PROSITE" id="PS51078">
    <property type="entry name" value="ICLR_ED"/>
    <property type="match status" value="1"/>
</dbReference>
<evidence type="ECO:0000313" key="9">
    <source>
        <dbReference type="Proteomes" id="UP000184148"/>
    </source>
</evidence>
<dbReference type="PANTHER" id="PTHR30136">
    <property type="entry name" value="HELIX-TURN-HELIX TRANSCRIPTIONAL REGULATOR, ICLR FAMILY"/>
    <property type="match status" value="1"/>
</dbReference>
<dbReference type="GO" id="GO:0003677">
    <property type="term" value="F:DNA binding"/>
    <property type="evidence" value="ECO:0007669"/>
    <property type="project" value="UniProtKB-KW"/>
</dbReference>
<dbReference type="InterPro" id="IPR036388">
    <property type="entry name" value="WH-like_DNA-bd_sf"/>
</dbReference>
<reference evidence="9" key="1">
    <citation type="submission" date="2016-11" db="EMBL/GenBank/DDBJ databases">
        <authorList>
            <person name="Varghese N."/>
            <person name="Submissions S."/>
        </authorList>
    </citation>
    <scope>NUCLEOTIDE SEQUENCE [LARGE SCALE GENOMIC DNA]</scope>
    <source>
        <strain evidence="9">DSM 12395</strain>
    </source>
</reference>
<evidence type="ECO:0000256" key="4">
    <source>
        <dbReference type="ARBA" id="ARBA00058938"/>
    </source>
</evidence>
<proteinExistence type="predicted"/>
<organism evidence="8 9">
    <name type="scientific">Desulforamulus putei DSM 12395</name>
    <dbReference type="NCBI Taxonomy" id="1121429"/>
    <lineage>
        <taxon>Bacteria</taxon>
        <taxon>Bacillati</taxon>
        <taxon>Bacillota</taxon>
        <taxon>Clostridia</taxon>
        <taxon>Eubacteriales</taxon>
        <taxon>Peptococcaceae</taxon>
        <taxon>Desulforamulus</taxon>
    </lineage>
</organism>
<keyword evidence="9" id="KW-1185">Reference proteome</keyword>
<protein>
    <recommendedName>
        <fullName evidence="5">Glycerol operon regulatory protein</fullName>
    </recommendedName>
</protein>
<keyword evidence="3" id="KW-0804">Transcription</keyword>
<dbReference type="GO" id="GO:0045892">
    <property type="term" value="P:negative regulation of DNA-templated transcription"/>
    <property type="evidence" value="ECO:0007669"/>
    <property type="project" value="TreeGrafter"/>
</dbReference>
<evidence type="ECO:0000256" key="2">
    <source>
        <dbReference type="ARBA" id="ARBA00023125"/>
    </source>
</evidence>
<dbReference type="AlphaFoldDB" id="A0A1M5CJU0"/>
<evidence type="ECO:0000256" key="5">
    <source>
        <dbReference type="ARBA" id="ARBA00070406"/>
    </source>
</evidence>
<evidence type="ECO:0000259" key="6">
    <source>
        <dbReference type="PROSITE" id="PS51077"/>
    </source>
</evidence>
<accession>A0A1M5CJU0</accession>
<dbReference type="FunFam" id="1.10.10.10:FF:000056">
    <property type="entry name" value="IclR family transcriptional regulator"/>
    <property type="match status" value="1"/>
</dbReference>
<dbReference type="InterPro" id="IPR014757">
    <property type="entry name" value="Tscrpt_reg_IclR_C"/>
</dbReference>
<dbReference type="RefSeq" id="WP_238457074.1">
    <property type="nucleotide sequence ID" value="NZ_FQUY01000033.1"/>
</dbReference>
<feature type="domain" description="IclR-ED" evidence="7">
    <location>
        <begin position="76"/>
        <end position="259"/>
    </location>
</feature>
<dbReference type="SUPFAM" id="SSF55781">
    <property type="entry name" value="GAF domain-like"/>
    <property type="match status" value="1"/>
</dbReference>
<dbReference type="InterPro" id="IPR036390">
    <property type="entry name" value="WH_DNA-bd_sf"/>
</dbReference>
<dbReference type="Pfam" id="PF09339">
    <property type="entry name" value="HTH_IclR"/>
    <property type="match status" value="1"/>
</dbReference>
<keyword evidence="2" id="KW-0238">DNA-binding</keyword>
<dbReference type="STRING" id="1121429.SAMN02745133_02947"/>
<evidence type="ECO:0000259" key="7">
    <source>
        <dbReference type="PROSITE" id="PS51078"/>
    </source>
</evidence>
<dbReference type="InterPro" id="IPR050707">
    <property type="entry name" value="HTH_MetabolicPath_Reg"/>
</dbReference>
<evidence type="ECO:0000256" key="3">
    <source>
        <dbReference type="ARBA" id="ARBA00023163"/>
    </source>
</evidence>
<comment type="function">
    <text evidence="4">May be an activator protein for the gylABX operon.</text>
</comment>
<keyword evidence="1" id="KW-0805">Transcription regulation</keyword>
<dbReference type="Gene3D" id="1.10.10.10">
    <property type="entry name" value="Winged helix-like DNA-binding domain superfamily/Winged helix DNA-binding domain"/>
    <property type="match status" value="1"/>
</dbReference>
<evidence type="ECO:0000313" key="8">
    <source>
        <dbReference type="EMBL" id="SHF54867.1"/>
    </source>
</evidence>
<dbReference type="InterPro" id="IPR005471">
    <property type="entry name" value="Tscrpt_reg_IclR_N"/>
</dbReference>